<dbReference type="PANTHER" id="PTHR42047">
    <property type="entry name" value="PROTEIN, PUTATIVE (AFU_ORTHOLOGUE AFUA_6G03560)-RELATED"/>
    <property type="match status" value="1"/>
</dbReference>
<keyword evidence="1" id="KW-0732">Signal</keyword>
<evidence type="ECO:0000313" key="3">
    <source>
        <dbReference type="Proteomes" id="UP000236621"/>
    </source>
</evidence>
<name>A0A2K3Q6I4_9HYPO</name>
<dbReference type="OrthoDB" id="4093325at2759"/>
<protein>
    <recommendedName>
        <fullName evidence="4">Cell wall protein PhiA</fullName>
    </recommendedName>
</protein>
<evidence type="ECO:0008006" key="4">
    <source>
        <dbReference type="Google" id="ProtNLM"/>
    </source>
</evidence>
<reference evidence="2 3" key="1">
    <citation type="submission" date="2017-08" db="EMBL/GenBank/DDBJ databases">
        <title>Harnessing the power of phylogenomics to disentangle the directionality and signatures of interkingdom host jumping in the parasitic fungal genus Tolypocladium.</title>
        <authorList>
            <person name="Quandt C.A."/>
            <person name="Patterson W."/>
            <person name="Spatafora J.W."/>
        </authorList>
    </citation>
    <scope>NUCLEOTIDE SEQUENCE [LARGE SCALE GENOMIC DNA]</scope>
    <source>
        <strain evidence="2 3">CBS 113982</strain>
    </source>
</reference>
<sequence length="183" mass="19944">MKFSAAIATLAAAGSALAAPSEPETFDLMALRSASPIHFAPFSAAKSNILLNLKHQNATCEGDNYNRATFYLKDSGLFLYSKGVKHQRIFVDRSGMGQGKIGYLTDNTYLPRHFELKGWAIDKNGDLNFNGSSLFACSGAIDDAWSVWVLIPSNPTPARNEECLGMSSRTIPIKKPVSCEYSQ</sequence>
<evidence type="ECO:0000256" key="1">
    <source>
        <dbReference type="SAM" id="SignalP"/>
    </source>
</evidence>
<comment type="caution">
    <text evidence="2">The sequence shown here is derived from an EMBL/GenBank/DDBJ whole genome shotgun (WGS) entry which is preliminary data.</text>
</comment>
<dbReference type="EMBL" id="NRSZ01001139">
    <property type="protein sequence ID" value="PNY23137.1"/>
    <property type="molecule type" value="Genomic_DNA"/>
</dbReference>
<organism evidence="2 3">
    <name type="scientific">Tolypocladium capitatum</name>
    <dbReference type="NCBI Taxonomy" id="45235"/>
    <lineage>
        <taxon>Eukaryota</taxon>
        <taxon>Fungi</taxon>
        <taxon>Dikarya</taxon>
        <taxon>Ascomycota</taxon>
        <taxon>Pezizomycotina</taxon>
        <taxon>Sordariomycetes</taxon>
        <taxon>Hypocreomycetidae</taxon>
        <taxon>Hypocreales</taxon>
        <taxon>Ophiocordycipitaceae</taxon>
        <taxon>Tolypocladium</taxon>
    </lineage>
</organism>
<dbReference type="Proteomes" id="UP000236621">
    <property type="component" value="Unassembled WGS sequence"/>
</dbReference>
<keyword evidence="3" id="KW-1185">Reference proteome</keyword>
<dbReference type="AlphaFoldDB" id="A0A2K3Q6I4"/>
<feature type="chain" id="PRO_5014461886" description="Cell wall protein PhiA" evidence="1">
    <location>
        <begin position="19"/>
        <end position="183"/>
    </location>
</feature>
<dbReference type="PANTHER" id="PTHR42047:SF1">
    <property type="entry name" value="PROTEIN, PUTATIVE (AFU_ORTHOLOGUE AFUA_6G03560)-RELATED"/>
    <property type="match status" value="1"/>
</dbReference>
<evidence type="ECO:0000313" key="2">
    <source>
        <dbReference type="EMBL" id="PNY23137.1"/>
    </source>
</evidence>
<accession>A0A2K3Q6I4</accession>
<proteinExistence type="predicted"/>
<feature type="signal peptide" evidence="1">
    <location>
        <begin position="1"/>
        <end position="18"/>
    </location>
</feature>
<dbReference type="InterPro" id="IPR052820">
    <property type="entry name" value="PhiA_domain"/>
</dbReference>
<gene>
    <name evidence="2" type="ORF">TCAP_06918</name>
</gene>